<name>A0A930UHR9_9GAMM</name>
<keyword evidence="3 6" id="KW-0812">Transmembrane</keyword>
<evidence type="ECO:0000313" key="8">
    <source>
        <dbReference type="Proteomes" id="UP000604381"/>
    </source>
</evidence>
<keyword evidence="8" id="KW-1185">Reference proteome</keyword>
<evidence type="ECO:0000256" key="4">
    <source>
        <dbReference type="ARBA" id="ARBA00022989"/>
    </source>
</evidence>
<evidence type="ECO:0000256" key="6">
    <source>
        <dbReference type="SAM" id="Phobius"/>
    </source>
</evidence>
<dbReference type="GO" id="GO:0005886">
    <property type="term" value="C:plasma membrane"/>
    <property type="evidence" value="ECO:0007669"/>
    <property type="project" value="UniProtKB-SubCell"/>
</dbReference>
<proteinExistence type="predicted"/>
<comment type="caution">
    <text evidence="7">The sequence shown here is derived from an EMBL/GenBank/DDBJ whole genome shotgun (WGS) entry which is preliminary data.</text>
</comment>
<dbReference type="AlphaFoldDB" id="A0A930UHR9"/>
<dbReference type="Proteomes" id="UP000604381">
    <property type="component" value="Unassembled WGS sequence"/>
</dbReference>
<feature type="transmembrane region" description="Helical" evidence="6">
    <location>
        <begin position="214"/>
        <end position="233"/>
    </location>
</feature>
<evidence type="ECO:0000256" key="5">
    <source>
        <dbReference type="ARBA" id="ARBA00023136"/>
    </source>
</evidence>
<dbReference type="PANTHER" id="PTHR43370">
    <property type="entry name" value="SUGAR ABC TRANSPORTER INTEGRAL MEMBRANE PROTEIN-RELATED"/>
    <property type="match status" value="1"/>
</dbReference>
<dbReference type="EMBL" id="JADHEI010000033">
    <property type="protein sequence ID" value="MBF2735336.1"/>
    <property type="molecule type" value="Genomic_DNA"/>
</dbReference>
<evidence type="ECO:0000256" key="1">
    <source>
        <dbReference type="ARBA" id="ARBA00004429"/>
    </source>
</evidence>
<keyword evidence="5 6" id="KW-0472">Membrane</keyword>
<feature type="transmembrane region" description="Helical" evidence="6">
    <location>
        <begin position="278"/>
        <end position="303"/>
    </location>
</feature>
<feature type="transmembrane region" description="Helical" evidence="6">
    <location>
        <begin position="74"/>
        <end position="93"/>
    </location>
</feature>
<feature type="transmembrane region" description="Helical" evidence="6">
    <location>
        <begin position="42"/>
        <end position="62"/>
    </location>
</feature>
<dbReference type="InterPro" id="IPR001851">
    <property type="entry name" value="ABC_transp_permease"/>
</dbReference>
<reference evidence="7" key="1">
    <citation type="submission" date="2020-10" db="EMBL/GenBank/DDBJ databases">
        <title>An improved Amphimedon queenslandica hologenome assembly reveals how three proteobacterial symbionts can extend the metabolic phenotypic of their marine sponge host.</title>
        <authorList>
            <person name="Degnan B."/>
            <person name="Degnan S."/>
            <person name="Xiang X."/>
        </authorList>
    </citation>
    <scope>NUCLEOTIDE SEQUENCE</scope>
    <source>
        <strain evidence="7">AqS2</strain>
    </source>
</reference>
<keyword evidence="2" id="KW-1003">Cell membrane</keyword>
<dbReference type="PANTHER" id="PTHR43370:SF1">
    <property type="entry name" value="GUANOSINE ABC TRANSPORTER PERMEASE PROTEIN NUPQ"/>
    <property type="match status" value="1"/>
</dbReference>
<sequence>MLAAMAGLFSERSGVVDISLEGKMLGAAFAAGATAYATGSPWLGLAVAIAVSCFMGGLHAFATVTHRGDQMISGLAANMLAAGLTVTLGIAWFQQGGDTPPLPAEARFSPLNFPELAFLADIPLLGPYLAPVYTELLSGHNLLVYVALAAVPLTAWVLMRTRFGMRLRAVGEAPSAADTAGISVAAMRYQAQLIAGLLCGVAGCYLAIAHSANFVPHMTAGKGFIALAAMIFGKWRPKQAMYACLLFGFFEALAARLQGVEIAYIGQLPSNLITALPYILTVILLAGFIGKATAPAAIGTPYVKGR</sequence>
<feature type="transmembrane region" description="Helical" evidence="6">
    <location>
        <begin position="240"/>
        <end position="258"/>
    </location>
</feature>
<dbReference type="CDD" id="cd06580">
    <property type="entry name" value="TM_PBP1_transp_TpRbsC_like"/>
    <property type="match status" value="1"/>
</dbReference>
<comment type="subcellular location">
    <subcellularLocation>
        <location evidence="1">Cell inner membrane</location>
        <topology evidence="1">Multi-pass membrane protein</topology>
    </subcellularLocation>
</comment>
<organism evidence="7 8">
    <name type="scientific">Candidatus Amphirhobacter heronislandensis</name>
    <dbReference type="NCBI Taxonomy" id="1732024"/>
    <lineage>
        <taxon>Bacteria</taxon>
        <taxon>Pseudomonadati</taxon>
        <taxon>Pseudomonadota</taxon>
        <taxon>Gammaproteobacteria</taxon>
        <taxon>Candidatus Tethybacterales</taxon>
        <taxon>Candidatus Tethybacteraceae</taxon>
        <taxon>Candidatus Amphirhobacter</taxon>
    </lineage>
</organism>
<keyword evidence="4 6" id="KW-1133">Transmembrane helix</keyword>
<accession>A0A930UHR9</accession>
<feature type="transmembrane region" description="Helical" evidence="6">
    <location>
        <begin position="142"/>
        <end position="159"/>
    </location>
</feature>
<evidence type="ECO:0000313" key="7">
    <source>
        <dbReference type="EMBL" id="MBF2735336.1"/>
    </source>
</evidence>
<protein>
    <submittedName>
        <fullName evidence="7">ABC transporter permease</fullName>
    </submittedName>
</protein>
<feature type="transmembrane region" description="Helical" evidence="6">
    <location>
        <begin position="191"/>
        <end position="208"/>
    </location>
</feature>
<dbReference type="Pfam" id="PF02653">
    <property type="entry name" value="BPD_transp_2"/>
    <property type="match status" value="1"/>
</dbReference>
<gene>
    <name evidence="7" type="ORF">ISN26_04530</name>
</gene>
<evidence type="ECO:0000256" key="2">
    <source>
        <dbReference type="ARBA" id="ARBA00022475"/>
    </source>
</evidence>
<evidence type="ECO:0000256" key="3">
    <source>
        <dbReference type="ARBA" id="ARBA00022692"/>
    </source>
</evidence>
<dbReference type="GO" id="GO:0022857">
    <property type="term" value="F:transmembrane transporter activity"/>
    <property type="evidence" value="ECO:0007669"/>
    <property type="project" value="InterPro"/>
</dbReference>